<dbReference type="EMBL" id="UYJE01001644">
    <property type="protein sequence ID" value="VDI03827.1"/>
    <property type="molecule type" value="Genomic_DNA"/>
</dbReference>
<keyword evidence="3" id="KW-1185">Reference proteome</keyword>
<feature type="region of interest" description="Disordered" evidence="1">
    <location>
        <begin position="139"/>
        <end position="183"/>
    </location>
</feature>
<feature type="compositionally biased region" description="Polar residues" evidence="1">
    <location>
        <begin position="221"/>
        <end position="238"/>
    </location>
</feature>
<accession>A0A8B6CDY4</accession>
<sequence>MVKDMRNSNPHLKDSNPHMTDRDLYTVGNVVKRDILREDVPIKKRLVKAYELASKAADRAREKQKTGNDLKARGATLEIGDKVLVKVVAYDGKHKIADRWEDDVYVIIGQPNCDVSVYYVQKENGEGRRRTLHRNLLLPVGNINQRKPEPPPKPVPPPRTRLRQRIEQPSPEPSDYESSDEELDVLVRLDYDIPQYHMDPILQDMDTPVQNDTELDGDAHSTATGASRDSDDQSTGMR</sequence>
<feature type="region of interest" description="Disordered" evidence="1">
    <location>
        <begin position="199"/>
        <end position="238"/>
    </location>
</feature>
<gene>
    <name evidence="2" type="ORF">MGAL_10B042876</name>
</gene>
<name>A0A8B6CDY4_MYTGA</name>
<evidence type="ECO:0000313" key="3">
    <source>
        <dbReference type="Proteomes" id="UP000596742"/>
    </source>
</evidence>
<protein>
    <submittedName>
        <fullName evidence="2">Uncharacterized protein</fullName>
    </submittedName>
</protein>
<evidence type="ECO:0000313" key="2">
    <source>
        <dbReference type="EMBL" id="VDI03827.1"/>
    </source>
</evidence>
<proteinExistence type="predicted"/>
<evidence type="ECO:0000256" key="1">
    <source>
        <dbReference type="SAM" id="MobiDB-lite"/>
    </source>
</evidence>
<organism evidence="2 3">
    <name type="scientific">Mytilus galloprovincialis</name>
    <name type="common">Mediterranean mussel</name>
    <dbReference type="NCBI Taxonomy" id="29158"/>
    <lineage>
        <taxon>Eukaryota</taxon>
        <taxon>Metazoa</taxon>
        <taxon>Spiralia</taxon>
        <taxon>Lophotrochozoa</taxon>
        <taxon>Mollusca</taxon>
        <taxon>Bivalvia</taxon>
        <taxon>Autobranchia</taxon>
        <taxon>Pteriomorphia</taxon>
        <taxon>Mytilida</taxon>
        <taxon>Mytiloidea</taxon>
        <taxon>Mytilidae</taxon>
        <taxon>Mytilinae</taxon>
        <taxon>Mytilus</taxon>
    </lineage>
</organism>
<feature type="compositionally biased region" description="Acidic residues" evidence="1">
    <location>
        <begin position="174"/>
        <end position="183"/>
    </location>
</feature>
<feature type="region of interest" description="Disordered" evidence="1">
    <location>
        <begin position="1"/>
        <end position="20"/>
    </location>
</feature>
<dbReference type="Proteomes" id="UP000596742">
    <property type="component" value="Unassembled WGS sequence"/>
</dbReference>
<dbReference type="AlphaFoldDB" id="A0A8B6CDY4"/>
<comment type="caution">
    <text evidence="2">The sequence shown here is derived from an EMBL/GenBank/DDBJ whole genome shotgun (WGS) entry which is preliminary data.</text>
</comment>
<reference evidence="2" key="1">
    <citation type="submission" date="2018-11" db="EMBL/GenBank/DDBJ databases">
        <authorList>
            <person name="Alioto T."/>
            <person name="Alioto T."/>
        </authorList>
    </citation>
    <scope>NUCLEOTIDE SEQUENCE</scope>
</reference>
<dbReference type="OrthoDB" id="8445467at2759"/>